<reference evidence="5 6" key="1">
    <citation type="submission" date="2017-08" db="EMBL/GenBank/DDBJ databases">
        <title>Genome sequences of Ralstonia solanacearum Species Complex (RSSC) isolated from Potato bacterial wilts in Korea.</title>
        <authorList>
            <person name="Cho H."/>
            <person name="Song E.-S."/>
            <person name="Lee Y.K."/>
            <person name="Lee S."/>
            <person name="Lee S.-W."/>
            <person name="Jo A."/>
            <person name="Kim J.-G."/>
            <person name="Hwang I."/>
        </authorList>
    </citation>
    <scope>NUCLEOTIDE SEQUENCE [LARGE SCALE GENOMIC DNA]</scope>
    <source>
        <strain evidence="5 6">T98</strain>
    </source>
</reference>
<organism evidence="5 6">
    <name type="scientific">Ralstonia solanacearum</name>
    <name type="common">Pseudomonas solanacearum</name>
    <dbReference type="NCBI Taxonomy" id="305"/>
    <lineage>
        <taxon>Bacteria</taxon>
        <taxon>Pseudomonadati</taxon>
        <taxon>Pseudomonadota</taxon>
        <taxon>Betaproteobacteria</taxon>
        <taxon>Burkholderiales</taxon>
        <taxon>Burkholderiaceae</taxon>
        <taxon>Ralstonia</taxon>
        <taxon>Ralstonia solanacearum species complex</taxon>
    </lineage>
</organism>
<name>A0AAD0WGR5_RALSL</name>
<keyword evidence="2" id="KW-0812">Transmembrane</keyword>
<dbReference type="InterPro" id="IPR025746">
    <property type="entry name" value="PilX_N_dom"/>
</dbReference>
<protein>
    <submittedName>
        <fullName evidence="5">Pilus assembly protein PilX</fullName>
    </submittedName>
</protein>
<gene>
    <name evidence="5" type="ORF">CJO77_13035</name>
</gene>
<evidence type="ECO:0000313" key="5">
    <source>
        <dbReference type="EMBL" id="AXV82368.1"/>
    </source>
</evidence>
<evidence type="ECO:0000256" key="2">
    <source>
        <dbReference type="SAM" id="Phobius"/>
    </source>
</evidence>
<dbReference type="InterPro" id="IPR025205">
    <property type="entry name" value="PilX/PilW_C"/>
</dbReference>
<sequence>MSMKNAQLQHRATGFALITALVMLLVITVLALGGARLALDSKRISRNQRDNSIAFQAAEAALRDAERDIENAGNVTTSRSANFSNTSKNGFPDSGCSTGGPENAPPARLRGLCGTVDEDNPVWNSVSWKDSGTGAQTVGYGDFTGMTYPIGQGVLPSQRPRYIIEVLPNKFTGQNAGIAGGNTDPDTPTYIYRITAVGWGPYGSTPVMLQSYYWKDDPDDSSITSN</sequence>
<keyword evidence="2" id="KW-0472">Membrane</keyword>
<dbReference type="Proteomes" id="UP000261758">
    <property type="component" value="Chromosome"/>
</dbReference>
<accession>A0AAD0WGR5</accession>
<evidence type="ECO:0000259" key="4">
    <source>
        <dbReference type="Pfam" id="PF14341"/>
    </source>
</evidence>
<evidence type="ECO:0000256" key="1">
    <source>
        <dbReference type="SAM" id="MobiDB-lite"/>
    </source>
</evidence>
<proteinExistence type="predicted"/>
<dbReference type="EMBL" id="CP022759">
    <property type="protein sequence ID" value="AXV82368.1"/>
    <property type="molecule type" value="Genomic_DNA"/>
</dbReference>
<evidence type="ECO:0000259" key="3">
    <source>
        <dbReference type="Pfam" id="PF13681"/>
    </source>
</evidence>
<dbReference type="Pfam" id="PF14341">
    <property type="entry name" value="PilX_N"/>
    <property type="match status" value="1"/>
</dbReference>
<dbReference type="RefSeq" id="WP_118869787.1">
    <property type="nucleotide sequence ID" value="NZ_CP022759.1"/>
</dbReference>
<feature type="domain" description="Type 4 fimbrial biogenesis protein PilX N-terminal" evidence="4">
    <location>
        <begin position="14"/>
        <end position="63"/>
    </location>
</feature>
<feature type="compositionally biased region" description="Polar residues" evidence="1">
    <location>
        <begin position="73"/>
        <end position="89"/>
    </location>
</feature>
<dbReference type="AlphaFoldDB" id="A0AAD0WGR5"/>
<keyword evidence="2" id="KW-1133">Transmembrane helix</keyword>
<feature type="transmembrane region" description="Helical" evidence="2">
    <location>
        <begin position="12"/>
        <end position="39"/>
    </location>
</feature>
<dbReference type="Pfam" id="PF13681">
    <property type="entry name" value="PilX"/>
    <property type="match status" value="1"/>
</dbReference>
<evidence type="ECO:0000313" key="6">
    <source>
        <dbReference type="Proteomes" id="UP000261758"/>
    </source>
</evidence>
<feature type="domain" description="PilX/PilW C-terminal" evidence="3">
    <location>
        <begin position="111"/>
        <end position="214"/>
    </location>
</feature>
<feature type="region of interest" description="Disordered" evidence="1">
    <location>
        <begin position="72"/>
        <end position="109"/>
    </location>
</feature>